<keyword evidence="5 7" id="KW-1133">Transmembrane helix</keyword>
<dbReference type="GO" id="GO:0022857">
    <property type="term" value="F:transmembrane transporter activity"/>
    <property type="evidence" value="ECO:0007669"/>
    <property type="project" value="InterPro"/>
</dbReference>
<feature type="transmembrane region" description="Helical" evidence="7">
    <location>
        <begin position="321"/>
        <end position="340"/>
    </location>
</feature>
<dbReference type="Gene3D" id="1.20.1250.20">
    <property type="entry name" value="MFS general substrate transporter like domains"/>
    <property type="match status" value="1"/>
</dbReference>
<feature type="transmembrane region" description="Helical" evidence="7">
    <location>
        <begin position="162"/>
        <end position="184"/>
    </location>
</feature>
<dbReference type="EMBL" id="SNXZ01000010">
    <property type="protein sequence ID" value="TDP90568.1"/>
    <property type="molecule type" value="Genomic_DNA"/>
</dbReference>
<comment type="caution">
    <text evidence="9">The sequence shown here is derived from an EMBL/GenBank/DDBJ whole genome shotgun (WGS) entry which is preliminary data.</text>
</comment>
<feature type="transmembrane region" description="Helical" evidence="7">
    <location>
        <begin position="346"/>
        <end position="364"/>
    </location>
</feature>
<evidence type="ECO:0000256" key="7">
    <source>
        <dbReference type="SAM" id="Phobius"/>
    </source>
</evidence>
<keyword evidence="3" id="KW-1003">Cell membrane</keyword>
<dbReference type="InterPro" id="IPR020846">
    <property type="entry name" value="MFS_dom"/>
</dbReference>
<dbReference type="SUPFAM" id="SSF103473">
    <property type="entry name" value="MFS general substrate transporter"/>
    <property type="match status" value="1"/>
</dbReference>
<evidence type="ECO:0000256" key="1">
    <source>
        <dbReference type="ARBA" id="ARBA00004651"/>
    </source>
</evidence>
<dbReference type="RefSeq" id="WP_166659501.1">
    <property type="nucleotide sequence ID" value="NZ_SNXZ01000010.1"/>
</dbReference>
<dbReference type="GO" id="GO:0005886">
    <property type="term" value="C:plasma membrane"/>
    <property type="evidence" value="ECO:0007669"/>
    <property type="project" value="UniProtKB-SubCell"/>
</dbReference>
<keyword evidence="2" id="KW-0813">Transport</keyword>
<keyword evidence="6 7" id="KW-0472">Membrane</keyword>
<organism evidence="9 10">
    <name type="scientific">Labedaea rhizosphaerae</name>
    <dbReference type="NCBI Taxonomy" id="598644"/>
    <lineage>
        <taxon>Bacteria</taxon>
        <taxon>Bacillati</taxon>
        <taxon>Actinomycetota</taxon>
        <taxon>Actinomycetes</taxon>
        <taxon>Pseudonocardiales</taxon>
        <taxon>Pseudonocardiaceae</taxon>
        <taxon>Labedaea</taxon>
    </lineage>
</organism>
<evidence type="ECO:0000256" key="2">
    <source>
        <dbReference type="ARBA" id="ARBA00022448"/>
    </source>
</evidence>
<evidence type="ECO:0000256" key="5">
    <source>
        <dbReference type="ARBA" id="ARBA00022989"/>
    </source>
</evidence>
<dbReference type="CDD" id="cd17321">
    <property type="entry name" value="MFS_MMR_MDR_like"/>
    <property type="match status" value="1"/>
</dbReference>
<protein>
    <submittedName>
        <fullName evidence="9">Putative MFS family arabinose efflux permease</fullName>
    </submittedName>
</protein>
<keyword evidence="10" id="KW-1185">Reference proteome</keyword>
<feature type="transmembrane region" description="Helical" evidence="7">
    <location>
        <begin position="74"/>
        <end position="93"/>
    </location>
</feature>
<feature type="transmembrane region" description="Helical" evidence="7">
    <location>
        <begin position="411"/>
        <end position="430"/>
    </location>
</feature>
<proteinExistence type="predicted"/>
<dbReference type="InterPro" id="IPR011701">
    <property type="entry name" value="MFS"/>
</dbReference>
<dbReference type="PANTHER" id="PTHR42718:SF46">
    <property type="entry name" value="BLR6921 PROTEIN"/>
    <property type="match status" value="1"/>
</dbReference>
<feature type="transmembrane region" description="Helical" evidence="7">
    <location>
        <begin position="196"/>
        <end position="216"/>
    </location>
</feature>
<dbReference type="Pfam" id="PF07690">
    <property type="entry name" value="MFS_1"/>
    <property type="match status" value="2"/>
</dbReference>
<dbReference type="InterPro" id="IPR036259">
    <property type="entry name" value="MFS_trans_sf"/>
</dbReference>
<evidence type="ECO:0000313" key="9">
    <source>
        <dbReference type="EMBL" id="TDP90568.1"/>
    </source>
</evidence>
<dbReference type="Gene3D" id="1.20.1720.10">
    <property type="entry name" value="Multidrug resistance protein D"/>
    <property type="match status" value="1"/>
</dbReference>
<evidence type="ECO:0000259" key="8">
    <source>
        <dbReference type="PROSITE" id="PS50850"/>
    </source>
</evidence>
<dbReference type="PROSITE" id="PS50850">
    <property type="entry name" value="MFS"/>
    <property type="match status" value="1"/>
</dbReference>
<gene>
    <name evidence="9" type="ORF">EV186_110109</name>
</gene>
<sequence>MERNRWALVVAVGLTVFVAQLDATIVNVALPAIEDDFATSTALVQWVVLGYLTPIIALGLCAGRWVDAVDPRRALTLACAGFAVSTALAGLAPGIGWLIAARVLQGCFGVVLLALSAVLGTVSVRPEARGRAFGVIMLFGTTGGVLGPALGGQIVESLGWPWIFYLSIPAVAAAVLLASGQLPLGDGLTWPRRRWLVEAATFGGGAVAVILGLSLAVTESPVWLVVAVLALPLLVAWYRGRDAVPVRELLGTRGVLGPHVALVLVYTGFNVLVFVLPFFLQHGLHTSAGTAGLVLLAFPIAALATSYGAGMVADRVGTRPIAVVGAGVLALGAVLLLFAGDAPGDLFWRLAVVGAGFGVFNGQLQVLLMGNTPRSKMGLTSATSNVVRQLGIAFGSATGAALWSVSGSDALRWGATLGAVSLVVAGLIVARTRVVPADDAPVAAQPHTD</sequence>
<evidence type="ECO:0000256" key="6">
    <source>
        <dbReference type="ARBA" id="ARBA00023136"/>
    </source>
</evidence>
<reference evidence="9 10" key="1">
    <citation type="submission" date="2019-03" db="EMBL/GenBank/DDBJ databases">
        <title>Genomic Encyclopedia of Type Strains, Phase IV (KMG-IV): sequencing the most valuable type-strain genomes for metagenomic binning, comparative biology and taxonomic classification.</title>
        <authorList>
            <person name="Goeker M."/>
        </authorList>
    </citation>
    <scope>NUCLEOTIDE SEQUENCE [LARGE SCALE GENOMIC DNA]</scope>
    <source>
        <strain evidence="9 10">DSM 45361</strain>
    </source>
</reference>
<feature type="transmembrane region" description="Helical" evidence="7">
    <location>
        <begin position="43"/>
        <end position="62"/>
    </location>
</feature>
<dbReference type="PANTHER" id="PTHR42718">
    <property type="entry name" value="MAJOR FACILITATOR SUPERFAMILY MULTIDRUG TRANSPORTER MFSC"/>
    <property type="match status" value="1"/>
</dbReference>
<evidence type="ECO:0000313" key="10">
    <source>
        <dbReference type="Proteomes" id="UP000295444"/>
    </source>
</evidence>
<accession>A0A4V3CXJ9</accession>
<keyword evidence="4 7" id="KW-0812">Transmembrane</keyword>
<feature type="transmembrane region" description="Helical" evidence="7">
    <location>
        <begin position="385"/>
        <end position="405"/>
    </location>
</feature>
<comment type="subcellular location">
    <subcellularLocation>
        <location evidence="1">Cell membrane</location>
        <topology evidence="1">Multi-pass membrane protein</topology>
    </subcellularLocation>
</comment>
<evidence type="ECO:0000256" key="3">
    <source>
        <dbReference type="ARBA" id="ARBA00022475"/>
    </source>
</evidence>
<dbReference type="Proteomes" id="UP000295444">
    <property type="component" value="Unassembled WGS sequence"/>
</dbReference>
<feature type="domain" description="Major facilitator superfamily (MFS) profile" evidence="8">
    <location>
        <begin position="8"/>
        <end position="433"/>
    </location>
</feature>
<name>A0A4V3CXJ9_LABRH</name>
<feature type="transmembrane region" description="Helical" evidence="7">
    <location>
        <begin position="286"/>
        <end position="309"/>
    </location>
</feature>
<feature type="transmembrane region" description="Helical" evidence="7">
    <location>
        <begin position="99"/>
        <end position="120"/>
    </location>
</feature>
<feature type="transmembrane region" description="Helical" evidence="7">
    <location>
        <begin position="132"/>
        <end position="150"/>
    </location>
</feature>
<feature type="transmembrane region" description="Helical" evidence="7">
    <location>
        <begin position="260"/>
        <end position="280"/>
    </location>
</feature>
<feature type="transmembrane region" description="Helical" evidence="7">
    <location>
        <begin position="222"/>
        <end position="239"/>
    </location>
</feature>
<evidence type="ECO:0000256" key="4">
    <source>
        <dbReference type="ARBA" id="ARBA00022692"/>
    </source>
</evidence>
<dbReference type="AlphaFoldDB" id="A0A4V3CXJ9"/>